<accession>E6PM42</accession>
<dbReference type="GO" id="GO:0016787">
    <property type="term" value="F:hydrolase activity"/>
    <property type="evidence" value="ECO:0007669"/>
    <property type="project" value="UniProtKB-KW"/>
</dbReference>
<evidence type="ECO:0000256" key="3">
    <source>
        <dbReference type="ARBA" id="ARBA00022723"/>
    </source>
</evidence>
<dbReference type="HAMAP" id="MF_00265">
    <property type="entry name" value="VapC_Nob1"/>
    <property type="match status" value="1"/>
</dbReference>
<proteinExistence type="inferred from homology"/>
<dbReference type="Gene3D" id="3.40.50.1010">
    <property type="entry name" value="5'-nuclease"/>
    <property type="match status" value="1"/>
</dbReference>
<dbReference type="EMBL" id="CABM01000017">
    <property type="protein sequence ID" value="CBH95994.1"/>
    <property type="molecule type" value="Genomic_DNA"/>
</dbReference>
<evidence type="ECO:0000256" key="1">
    <source>
        <dbReference type="ARBA" id="ARBA00022649"/>
    </source>
</evidence>
<organism evidence="6">
    <name type="scientific">mine drainage metagenome</name>
    <dbReference type="NCBI Taxonomy" id="410659"/>
    <lineage>
        <taxon>unclassified sequences</taxon>
        <taxon>metagenomes</taxon>
        <taxon>ecological metagenomes</taxon>
    </lineage>
</organism>
<protein>
    <recommendedName>
        <fullName evidence="5">PIN domain-containing protein</fullName>
    </recommendedName>
</protein>
<dbReference type="GO" id="GO:0004540">
    <property type="term" value="F:RNA nuclease activity"/>
    <property type="evidence" value="ECO:0007669"/>
    <property type="project" value="InterPro"/>
</dbReference>
<keyword evidence="3" id="KW-0479">Metal-binding</keyword>
<keyword evidence="2" id="KW-0540">Nuclease</keyword>
<dbReference type="SUPFAM" id="SSF88723">
    <property type="entry name" value="PIN domain-like"/>
    <property type="match status" value="1"/>
</dbReference>
<feature type="domain" description="PIN" evidence="5">
    <location>
        <begin position="10"/>
        <end position="137"/>
    </location>
</feature>
<evidence type="ECO:0000259" key="5">
    <source>
        <dbReference type="Pfam" id="PF01850"/>
    </source>
</evidence>
<dbReference type="GO" id="GO:0046872">
    <property type="term" value="F:metal ion binding"/>
    <property type="evidence" value="ECO:0007669"/>
    <property type="project" value="UniProtKB-KW"/>
</dbReference>
<dbReference type="CDD" id="cd09874">
    <property type="entry name" value="PIN_MT3492-like"/>
    <property type="match status" value="1"/>
</dbReference>
<evidence type="ECO:0000256" key="2">
    <source>
        <dbReference type="ARBA" id="ARBA00022722"/>
    </source>
</evidence>
<dbReference type="InterPro" id="IPR022907">
    <property type="entry name" value="VapC_family"/>
</dbReference>
<dbReference type="InterPro" id="IPR029060">
    <property type="entry name" value="PIN-like_dom_sf"/>
</dbReference>
<dbReference type="InterPro" id="IPR002716">
    <property type="entry name" value="PIN_dom"/>
</dbReference>
<gene>
    <name evidence="6" type="ORF">CARN2_0983</name>
</gene>
<keyword evidence="4" id="KW-0378">Hydrolase</keyword>
<evidence type="ECO:0000256" key="4">
    <source>
        <dbReference type="ARBA" id="ARBA00022801"/>
    </source>
</evidence>
<keyword evidence="1" id="KW-1277">Toxin-antitoxin system</keyword>
<sequence length="150" mass="16610">MTLPPQARRIYVDSSVWIALLTREPSAQRLADWIEVQSGALLTALWTRTELASALSIKSRRGEFQPELTADLLQRYAQWTQAGVQMLPVDSQDFTDAAALCADAQTRLRAGDALHLVVARRSGATHLLSLDLDMQRNAPVLGLDWIDLDA</sequence>
<dbReference type="Pfam" id="PF01850">
    <property type="entry name" value="PIN"/>
    <property type="match status" value="1"/>
</dbReference>
<evidence type="ECO:0000313" key="6">
    <source>
        <dbReference type="EMBL" id="CBH95994.1"/>
    </source>
</evidence>
<dbReference type="AlphaFoldDB" id="E6PM42"/>
<name>E6PM42_9ZZZZ</name>
<comment type="caution">
    <text evidence="6">The sequence shown here is derived from an EMBL/GenBank/DDBJ whole genome shotgun (WGS) entry which is preliminary data.</text>
</comment>
<reference evidence="6" key="1">
    <citation type="submission" date="2009-10" db="EMBL/GenBank/DDBJ databases">
        <title>Diversity of trophic interactions inside an arsenic-rich microbial ecosystem.</title>
        <authorList>
            <person name="Bertin P.N."/>
            <person name="Heinrich-Salmeron A."/>
            <person name="Pelletier E."/>
            <person name="Goulhen-Chollet F."/>
            <person name="Arsene-Ploetze F."/>
            <person name="Gallien S."/>
            <person name="Calteau A."/>
            <person name="Vallenet D."/>
            <person name="Casiot C."/>
            <person name="Chane-Woon-Ming B."/>
            <person name="Giloteaux L."/>
            <person name="Barakat M."/>
            <person name="Bonnefoy V."/>
            <person name="Bruneel O."/>
            <person name="Chandler M."/>
            <person name="Cleiss J."/>
            <person name="Duran R."/>
            <person name="Elbaz-Poulichet F."/>
            <person name="Fonknechten N."/>
            <person name="Lauga B."/>
            <person name="Mornico D."/>
            <person name="Ortet P."/>
            <person name="Schaeffer C."/>
            <person name="Siguier P."/>
            <person name="Alexander Thil Smith A."/>
            <person name="Van Dorsselaer A."/>
            <person name="Weissenbach J."/>
            <person name="Medigue C."/>
            <person name="Le Paslier D."/>
        </authorList>
    </citation>
    <scope>NUCLEOTIDE SEQUENCE</scope>
</reference>